<evidence type="ECO:0000259" key="3">
    <source>
        <dbReference type="Pfam" id="PF24346"/>
    </source>
</evidence>
<feature type="transmembrane region" description="Helical" evidence="1">
    <location>
        <begin position="12"/>
        <end position="33"/>
    </location>
</feature>
<name>A0ABS9V1Z6_9BACT</name>
<dbReference type="Proteomes" id="UP001165489">
    <property type="component" value="Unassembled WGS sequence"/>
</dbReference>
<gene>
    <name evidence="4" type="ORF">MM239_12500</name>
</gene>
<comment type="caution">
    <text evidence="4">The sequence shown here is derived from an EMBL/GenBank/DDBJ whole genome shotgun (WGS) entry which is preliminary data.</text>
</comment>
<organism evidence="4 5">
    <name type="scientific">Belliella filtrata</name>
    <dbReference type="NCBI Taxonomy" id="2923435"/>
    <lineage>
        <taxon>Bacteria</taxon>
        <taxon>Pseudomonadati</taxon>
        <taxon>Bacteroidota</taxon>
        <taxon>Cytophagia</taxon>
        <taxon>Cytophagales</taxon>
        <taxon>Cyclobacteriaceae</taxon>
        <taxon>Belliella</taxon>
    </lineage>
</organism>
<reference evidence="4" key="1">
    <citation type="submission" date="2022-03" db="EMBL/GenBank/DDBJ databases">
        <title>De novo assembled genomes of Belliella spp. (Cyclobacteriaceae) strains.</title>
        <authorList>
            <person name="Szabo A."/>
            <person name="Korponai K."/>
            <person name="Felfoldi T."/>
        </authorList>
    </citation>
    <scope>NUCLEOTIDE SEQUENCE</scope>
    <source>
        <strain evidence="4">DSM 111904</strain>
    </source>
</reference>
<accession>A0ABS9V1Z6</accession>
<dbReference type="Pfam" id="PF24346">
    <property type="entry name" value="DUF7507"/>
    <property type="match status" value="1"/>
</dbReference>
<proteinExistence type="predicted"/>
<keyword evidence="1" id="KW-1133">Transmembrane helix</keyword>
<dbReference type="InterPro" id="IPR001434">
    <property type="entry name" value="OmcB-like_DUF11"/>
</dbReference>
<evidence type="ECO:0000313" key="4">
    <source>
        <dbReference type="EMBL" id="MCH7410220.1"/>
    </source>
</evidence>
<evidence type="ECO:0000313" key="5">
    <source>
        <dbReference type="Proteomes" id="UP001165489"/>
    </source>
</evidence>
<dbReference type="Pfam" id="PF01345">
    <property type="entry name" value="DUF11"/>
    <property type="match status" value="1"/>
</dbReference>
<dbReference type="NCBIfam" id="TIGR01451">
    <property type="entry name" value="B_ant_repeat"/>
    <property type="match status" value="1"/>
</dbReference>
<evidence type="ECO:0000256" key="1">
    <source>
        <dbReference type="SAM" id="Phobius"/>
    </source>
</evidence>
<keyword evidence="5" id="KW-1185">Reference proteome</keyword>
<feature type="domain" description="DUF7507" evidence="3">
    <location>
        <begin position="895"/>
        <end position="979"/>
    </location>
</feature>
<sequence>MQLKPNTPLKVYAYWKLIFLFILFYTFNFASFAQHRNPIPFKHRVGESAPEGNIFRIKGDFTIIGNSNLKLLYHTDSSFNSYSETLYTDIDDDQKTFNSSSATLVFSEENNADPNCSEIRYAGLYWSGRTVPDTDVSFEITKNVIPGETIHFINEEFKFSDTDLDENDHFMVSFFKNSDENEKATIIISILDNQYNMLLSFNFHDGVAVEYTTNGYEYINVQNLKIKTENGITTATFTPIEIKQNDLTFSFGKLTIKEKYEDPLEAFTDTFVHVVFNGSHTPILPYTNTYDKRKVKLKGPNANSYTEITADGNAILFPKIDLADIYAGYSDITDYVRTHGLGEYTIADIALQEGYSDNTGFFGNWGIIVVYQNSKMNWRDITIFDGYSFVQSMDGNEHMGEIEISGFGTVNSGPVEMKLGLMAGEGDQPTGGDFLEIIDQKGEWVRLKHPMNTVDNFFNSTIYTPVKNAANQPVPTPRFPNLKNNIGVDIVQWDIENPSNSIITNNQTSTKFRFGTRQDLYAIYLMAFSVLSYIPDVQVLNQPVSINGLPIDGTTPTVEPGQEITYSADIRNLGSEEVKDTKITIPLPYTANFISASTIPSNYGKVTFDPNIGINGTIIWDIGDLPLKQNKEEIIATLNYTIKVTEDCTILANASCETNVIIEGFVSGYGKLSENSFSNLPFAYELKEGACEGEELNTPTEIPIVKRAEYAAANCSNFDGLAGLIPISTLAFCQRDTPVDLIDLIKPTDPKYNVFFFSEEVGGNPFPNYFINTYAVGKEIIWAAQGLEGGCTGPRTPITIDITATAPNPKVFDGIFCIGYNEAYFQVNQIEGYTLNYYQDNSPLSKPLEAVPILDPDKPGLYTVWVSHSKVGECESDRIKVETRVYDCTQTANITIDIVPDINPYTHIDQAITFTITVTNIGDITLSNIIVPETLMNNNWTLPELKPSESNAFTFTYYITAADLESGSFMAETSVTGTSFLGVSYSYNYTTVFSIPDYFKDYEITTEDANCGQNGNNLGDLIVKFKDQNAHGYIEILEEESSVYRSYFDPTNQLKVQLKPGRYQVILTTPNDTKIPDQNYYIIKEPASVEFDLQDENIYACTTYELSLNDQAITFEVFGPSGNSIQRNTSGNFLLTQSGNYKILGKDPNGTKCSLEKTIRIEIPILFELNVEIGSFCQNDYLTNVQLLSATTSHQINWSVLSNNGYISLNEFDELSQIQLTEPGTYLVTTTNQEGCIVGRKTFEISRTQNPEPAIAAFYTICPTKQGNQSITVLGQFENYSWFIGDFIISQEATLYPKENGKYTLVTTDLSGCTFAKEFEVEIKCEPTLIFSNAILSGVDGHGLKIVTDNLIESLSVQVFNRWGELIYTCQDLAPQNGKSSSCFWDGTVSGKRVLAGNYSLLIVYKIKGENKEHKIFDMIMVIE</sequence>
<keyword evidence="1" id="KW-0812">Transmembrane</keyword>
<dbReference type="RefSeq" id="WP_241348587.1">
    <property type="nucleotide sequence ID" value="NZ_JAKZGP010000032.1"/>
</dbReference>
<dbReference type="Gene3D" id="2.60.40.1170">
    <property type="entry name" value="Mu homology domain, subdomain B"/>
    <property type="match status" value="1"/>
</dbReference>
<feature type="domain" description="DUF11" evidence="2">
    <location>
        <begin position="555"/>
        <end position="656"/>
    </location>
</feature>
<dbReference type="EMBL" id="JAKZGP010000032">
    <property type="protein sequence ID" value="MCH7410220.1"/>
    <property type="molecule type" value="Genomic_DNA"/>
</dbReference>
<dbReference type="InterPro" id="IPR055354">
    <property type="entry name" value="DUF7507"/>
</dbReference>
<evidence type="ECO:0000259" key="2">
    <source>
        <dbReference type="Pfam" id="PF01345"/>
    </source>
</evidence>
<keyword evidence="1" id="KW-0472">Membrane</keyword>
<protein>
    <submittedName>
        <fullName evidence="4">Uncharacterized protein</fullName>
    </submittedName>
</protein>
<dbReference type="InterPro" id="IPR047589">
    <property type="entry name" value="DUF11_rpt"/>
</dbReference>